<proteinExistence type="inferred from homology"/>
<keyword evidence="3 4" id="KW-0274">FAD</keyword>
<evidence type="ECO:0000256" key="2">
    <source>
        <dbReference type="ARBA" id="ARBA00022630"/>
    </source>
</evidence>
<evidence type="ECO:0000256" key="1">
    <source>
        <dbReference type="ARBA" id="ARBA00009347"/>
    </source>
</evidence>
<dbReference type="Gene3D" id="1.20.140.10">
    <property type="entry name" value="Butyryl-CoA Dehydrogenase, subunit A, domain 3"/>
    <property type="match status" value="1"/>
</dbReference>
<evidence type="ECO:0008006" key="11">
    <source>
        <dbReference type="Google" id="ProtNLM"/>
    </source>
</evidence>
<evidence type="ECO:0000256" key="4">
    <source>
        <dbReference type="RuleBase" id="RU362125"/>
    </source>
</evidence>
<dbReference type="SUPFAM" id="SSF47203">
    <property type="entry name" value="Acyl-CoA dehydrogenase C-terminal domain-like"/>
    <property type="match status" value="1"/>
</dbReference>
<dbReference type="Proteomes" id="UP000677054">
    <property type="component" value="Unassembled WGS sequence"/>
</dbReference>
<dbReference type="PANTHER" id="PTHR42707">
    <property type="entry name" value="ACYL-COA DEHYDROGENASE"/>
    <property type="match status" value="1"/>
</dbReference>
<organism evidence="9">
    <name type="scientific">Darwinula stevensoni</name>
    <dbReference type="NCBI Taxonomy" id="69355"/>
    <lineage>
        <taxon>Eukaryota</taxon>
        <taxon>Metazoa</taxon>
        <taxon>Ecdysozoa</taxon>
        <taxon>Arthropoda</taxon>
        <taxon>Crustacea</taxon>
        <taxon>Oligostraca</taxon>
        <taxon>Ostracoda</taxon>
        <taxon>Podocopa</taxon>
        <taxon>Podocopida</taxon>
        <taxon>Darwinulocopina</taxon>
        <taxon>Darwinuloidea</taxon>
        <taxon>Darwinulidae</taxon>
        <taxon>Darwinula</taxon>
    </lineage>
</organism>
<dbReference type="InterPro" id="IPR009100">
    <property type="entry name" value="AcylCoA_DH/oxidase_NM_dom_sf"/>
</dbReference>
<dbReference type="Pfam" id="PF22217">
    <property type="entry name" value="ACDH-11_C"/>
    <property type="match status" value="1"/>
</dbReference>
<evidence type="ECO:0000259" key="5">
    <source>
        <dbReference type="Pfam" id="PF00441"/>
    </source>
</evidence>
<protein>
    <recommendedName>
        <fullName evidence="11">Acyl-CoA dehydrogenase</fullName>
    </recommendedName>
</protein>
<feature type="domain" description="Acyl-CoA dehydrogenase/oxidase C-terminal" evidence="5">
    <location>
        <begin position="295"/>
        <end position="453"/>
    </location>
</feature>
<comment type="cofactor">
    <cofactor evidence="4">
        <name>FAD</name>
        <dbReference type="ChEBI" id="CHEBI:57692"/>
    </cofactor>
</comment>
<dbReference type="PANTHER" id="PTHR42707:SF2">
    <property type="entry name" value="ACD11 DEHYDROGENASE"/>
    <property type="match status" value="1"/>
</dbReference>
<dbReference type="Pfam" id="PF18158">
    <property type="entry name" value="AidB_N"/>
    <property type="match status" value="1"/>
</dbReference>
<reference evidence="9" key="1">
    <citation type="submission" date="2020-11" db="EMBL/GenBank/DDBJ databases">
        <authorList>
            <person name="Tran Van P."/>
        </authorList>
    </citation>
    <scope>NUCLEOTIDE SEQUENCE</scope>
</reference>
<keyword evidence="10" id="KW-1185">Reference proteome</keyword>
<dbReference type="OrthoDB" id="10251155at2759"/>
<comment type="similarity">
    <text evidence="1 4">Belongs to the acyl-CoA dehydrogenase family.</text>
</comment>
<evidence type="ECO:0000259" key="7">
    <source>
        <dbReference type="Pfam" id="PF18158"/>
    </source>
</evidence>
<accession>A0A7R9FRJ4</accession>
<evidence type="ECO:0000259" key="8">
    <source>
        <dbReference type="Pfam" id="PF22217"/>
    </source>
</evidence>
<feature type="domain" description="Adaptive response protein AidB N-terminal" evidence="7">
    <location>
        <begin position="23"/>
        <end position="153"/>
    </location>
</feature>
<evidence type="ECO:0000259" key="6">
    <source>
        <dbReference type="Pfam" id="PF02770"/>
    </source>
</evidence>
<evidence type="ECO:0000313" key="10">
    <source>
        <dbReference type="Proteomes" id="UP000677054"/>
    </source>
</evidence>
<dbReference type="EMBL" id="LR903976">
    <property type="protein sequence ID" value="CAD7252458.1"/>
    <property type="molecule type" value="Genomic_DNA"/>
</dbReference>
<dbReference type="InterPro" id="IPR036250">
    <property type="entry name" value="AcylCo_DH-like_C"/>
</dbReference>
<keyword evidence="2 4" id="KW-0285">Flavoprotein</keyword>
<dbReference type="Gene3D" id="2.40.110.20">
    <property type="match status" value="1"/>
</dbReference>
<feature type="domain" description="Acyl-CoA oxidase/dehydrogenase middle" evidence="6">
    <location>
        <begin position="183"/>
        <end position="284"/>
    </location>
</feature>
<evidence type="ECO:0000256" key="3">
    <source>
        <dbReference type="ARBA" id="ARBA00022827"/>
    </source>
</evidence>
<name>A0A7R9FRJ4_9CRUS</name>
<dbReference type="EMBL" id="CAJPEV010004459">
    <property type="protein sequence ID" value="CAG0901817.1"/>
    <property type="molecule type" value="Genomic_DNA"/>
</dbReference>
<dbReference type="InterPro" id="IPR052904">
    <property type="entry name" value="Acyl-CoA_dehydrogenase-like"/>
</dbReference>
<dbReference type="Pfam" id="PF00441">
    <property type="entry name" value="Acyl-CoA_dh_1"/>
    <property type="match status" value="1"/>
</dbReference>
<dbReference type="InterPro" id="IPR006091">
    <property type="entry name" value="Acyl-CoA_Oxase/DH_mid-dom"/>
</dbReference>
<dbReference type="InterPro" id="IPR053998">
    <property type="entry name" value="ACDH-11_C"/>
</dbReference>
<dbReference type="GO" id="GO:0003995">
    <property type="term" value="F:acyl-CoA dehydrogenase activity"/>
    <property type="evidence" value="ECO:0007669"/>
    <property type="project" value="TreeGrafter"/>
</dbReference>
<sequence length="581" mass="64620">MRKGFTSAQIGRFFQEGPRLENIFLTSPIMKPFLRRHLPPSEFSEVAGDLEAFGERARGELWDLAQECEANQPRLEQYTPWGKREDRIITCGAWKALKKISIEEGVVGIAYERKRGAYSRLHQMMKAALFHPSSAFVTCPLSMTDGAAKTLEALKRENGSDEVGEAYSRLISTDPDKAWTSGQWMTERGGGSDVANGCETTAYPREGEDGFNLHGYKWFSSAIDADMALTLGRIHLHGAESVKLSLFYLPVRQPEGGSLNGIQVVKLKNKLGTRQLATGELLLDGTRAHLLGQPGRGVANIAHMLAITRVHTAVGAVSATRRMMQMAVDYAKKREAFGKLIMEHALHSKTLAEIEVELRGMELFVFHCVLLQGKEDVGEALDRERLLLRILLPLLKGYVPPRTMQLMTQLLEAFGGQGYIEDTGIPTLFRDNQVNPIWEGTTNIQAHDLVRSIHKTHGEVLQAFGSSLEELTKKSKNAHPSCTQLLSDFNALMKFLKDNPQLLPVVARHLALDLARIYTGALLWDHAVAREGKPGWEVDRAAALRYTAWLPGPSTLKLHGLEAYSENAQRMDQDLLHPVDA</sequence>
<dbReference type="InterPro" id="IPR009075">
    <property type="entry name" value="AcylCo_DH/oxidase_C"/>
</dbReference>
<keyword evidence="4" id="KW-0560">Oxidoreductase</keyword>
<evidence type="ECO:0000313" key="9">
    <source>
        <dbReference type="EMBL" id="CAD7252458.1"/>
    </source>
</evidence>
<feature type="domain" description="Acyl-CoA dehydrogenase 11-like C-terminal" evidence="8">
    <location>
        <begin position="459"/>
        <end position="575"/>
    </location>
</feature>
<dbReference type="Gene3D" id="6.10.250.600">
    <property type="match status" value="1"/>
</dbReference>
<dbReference type="SUPFAM" id="SSF56645">
    <property type="entry name" value="Acyl-CoA dehydrogenase NM domain-like"/>
    <property type="match status" value="1"/>
</dbReference>
<dbReference type="InterPro" id="IPR041504">
    <property type="entry name" value="AidB_N"/>
</dbReference>
<gene>
    <name evidence="9" type="ORF">DSTB1V02_LOCUS12216</name>
</gene>
<dbReference type="Pfam" id="PF02770">
    <property type="entry name" value="Acyl-CoA_dh_M"/>
    <property type="match status" value="1"/>
</dbReference>
<dbReference type="AlphaFoldDB" id="A0A7R9FRJ4"/>